<gene>
    <name evidence="2" type="ORF">PDM28_17275</name>
</gene>
<accession>A0ABY9YC80</accession>
<feature type="region of interest" description="Disordered" evidence="1">
    <location>
        <begin position="28"/>
        <end position="61"/>
    </location>
</feature>
<reference evidence="2 3" key="1">
    <citation type="submission" date="2022-12" db="EMBL/GenBank/DDBJ databases">
        <title>Two new species, Stenotrophomonas aracearum and Stenotrophomonas oahuensis, isolated from Anthurium (Araceae family) in Hawaii.</title>
        <authorList>
            <person name="Chunag S.C."/>
            <person name="Dobhal S."/>
            <person name="Alvarez A."/>
            <person name="Arif M."/>
        </authorList>
    </citation>
    <scope>NUCLEOTIDE SEQUENCE [LARGE SCALE GENOMIC DNA]</scope>
    <source>
        <strain evidence="2 3">A5588</strain>
    </source>
</reference>
<dbReference type="RefSeq" id="WP_311182989.1">
    <property type="nucleotide sequence ID" value="NZ_CP115543.1"/>
</dbReference>
<evidence type="ECO:0000313" key="2">
    <source>
        <dbReference type="EMBL" id="WNH48396.1"/>
    </source>
</evidence>
<feature type="compositionally biased region" description="Acidic residues" evidence="1">
    <location>
        <begin position="38"/>
        <end position="49"/>
    </location>
</feature>
<name>A0ABY9YC80_9GAMM</name>
<protein>
    <recommendedName>
        <fullName evidence="4">Secreted protein</fullName>
    </recommendedName>
</protein>
<evidence type="ECO:0008006" key="4">
    <source>
        <dbReference type="Google" id="ProtNLM"/>
    </source>
</evidence>
<evidence type="ECO:0000256" key="1">
    <source>
        <dbReference type="SAM" id="MobiDB-lite"/>
    </source>
</evidence>
<sequence length="73" mass="7694">MTLMHVLGGLSLLILVAVSTMIRAGIGFEHGDGATGQEEAEVDATEEMAEPPLDPVATLGPIHFGPLLDRMRP</sequence>
<evidence type="ECO:0000313" key="3">
    <source>
        <dbReference type="Proteomes" id="UP001305421"/>
    </source>
</evidence>
<proteinExistence type="predicted"/>
<keyword evidence="3" id="KW-1185">Reference proteome</keyword>
<organism evidence="2 3">
    <name type="scientific">Stenotrophomonas aracearum</name>
    <dbReference type="NCBI Taxonomy" id="3003272"/>
    <lineage>
        <taxon>Bacteria</taxon>
        <taxon>Pseudomonadati</taxon>
        <taxon>Pseudomonadota</taxon>
        <taxon>Gammaproteobacteria</taxon>
        <taxon>Lysobacterales</taxon>
        <taxon>Lysobacteraceae</taxon>
        <taxon>Stenotrophomonas</taxon>
    </lineage>
</organism>
<dbReference type="Proteomes" id="UP001305421">
    <property type="component" value="Chromosome"/>
</dbReference>
<dbReference type="EMBL" id="CP115543">
    <property type="protein sequence ID" value="WNH48396.1"/>
    <property type="molecule type" value="Genomic_DNA"/>
</dbReference>